<gene>
    <name evidence="2" type="ORF">KP509_16G004100</name>
</gene>
<name>A0A8T2SWB5_CERRI</name>
<dbReference type="Proteomes" id="UP000825935">
    <property type="component" value="Chromosome 16"/>
</dbReference>
<dbReference type="EMBL" id="CM035421">
    <property type="protein sequence ID" value="KAH7387077.1"/>
    <property type="molecule type" value="Genomic_DNA"/>
</dbReference>
<protein>
    <submittedName>
        <fullName evidence="2">Uncharacterized protein</fullName>
    </submittedName>
</protein>
<dbReference type="PANTHER" id="PTHR33427:SF2">
    <property type="entry name" value="TRICHOHYALIN"/>
    <property type="match status" value="1"/>
</dbReference>
<sequence length="997" mass="113732">MLESAAATVPRGEASVHPTLGYPPAFAKLCQCNFPFFAVSSPRSFLPYSVSAEDVATMQEVETLFPCEAAECEQELDSSTLTIHTDFLWSQLDHLGNAGFDPSRFRVDPYGNVLDRSAVLPSPLAWTIDHWFPQSRGGKTVVGNLRIVQWQVVQRKGQQLEFLIPSWDLQLGISINQFLNIFASKYRDFRLRAFALLFPESDVSNYSELESHCWPETFEQKSREIGFAAAAIVKVRKHKDCRSGMEFNTLKVSGGWNHQQWQEDGTTLLSTQQSYRLKNWVERMSLSNREADGSKSPATSEMEVQILNGCEKELVLRYLMSFLSLQQEKNVSLDLNHKIQHTKDQIALLETELKVVKQHNEREKVALEQLEEILEKHKKRVEKQHHWSESQSHYRQCLERIIRDTLHQSSVYKEKSRLNQAACTALLARIRSHRMSCDDAEQDLVKQCREREALEILAKPALMEYICRCLVEQGFLNHGSIDTSAKMHDIRSNHCEKHMDVDDEMCTAFGGVTPKLAQSHVHKVETHLKPVVMCMDTIPEEDEQKEAEEFPSQLQRSPLKRKVTCGGELDVHVDTFQRYKVERIDTTSQAPNAARDSLHNWEGASHHLEVNMQIDELLQEVLTLQDRTNEISADKYCEESEEQRVARLGKQNLDKWLQKLLLESSSKKALGIEKLEELHWKNGSNICYGHPLDAQKHDKVAVFSTAVTRVRAKKGLGRLFQRMSFRHDAKKKLKLLNEETNEALHDVQAAGIAQQSNLVCCNVGNHKANQADHLLSSTLNRIKVDDCLEHVQDMSAEWLEKSDELMMGGSGQNTDLSEEDDEAPNELDFVRRMRELRDEHATKQNKKLITTSESNKMADDVATREFESCHVLSPEKLEEKVKECSLAGFGKVSRSYSMRSSGSGGRWVLHTRKGSDVFPSTIMEGDHSGEEVEIVLQPSSSFRREHDVSQLHEFDADYPLNGSYGNMGLRASLRTCTRAWKRAMSKRNINYPGNIKQ</sequence>
<dbReference type="OrthoDB" id="608866at2759"/>
<dbReference type="OMA" id="HTECEVN"/>
<organism evidence="2 3">
    <name type="scientific">Ceratopteris richardii</name>
    <name type="common">Triangle waterfern</name>
    <dbReference type="NCBI Taxonomy" id="49495"/>
    <lineage>
        <taxon>Eukaryota</taxon>
        <taxon>Viridiplantae</taxon>
        <taxon>Streptophyta</taxon>
        <taxon>Embryophyta</taxon>
        <taxon>Tracheophyta</taxon>
        <taxon>Polypodiopsida</taxon>
        <taxon>Polypodiidae</taxon>
        <taxon>Polypodiales</taxon>
        <taxon>Pteridineae</taxon>
        <taxon>Pteridaceae</taxon>
        <taxon>Parkerioideae</taxon>
        <taxon>Ceratopteris</taxon>
    </lineage>
</organism>
<dbReference type="AlphaFoldDB" id="A0A8T2SWB5"/>
<accession>A0A8T2SWB5</accession>
<keyword evidence="1" id="KW-0175">Coiled coil</keyword>
<keyword evidence="3" id="KW-1185">Reference proteome</keyword>
<evidence type="ECO:0000313" key="3">
    <source>
        <dbReference type="Proteomes" id="UP000825935"/>
    </source>
</evidence>
<evidence type="ECO:0000313" key="2">
    <source>
        <dbReference type="EMBL" id="KAH7387077.1"/>
    </source>
</evidence>
<comment type="caution">
    <text evidence="2">The sequence shown here is derived from an EMBL/GenBank/DDBJ whole genome shotgun (WGS) entry which is preliminary data.</text>
</comment>
<proteinExistence type="predicted"/>
<reference evidence="2" key="1">
    <citation type="submission" date="2021-08" db="EMBL/GenBank/DDBJ databases">
        <title>WGS assembly of Ceratopteris richardii.</title>
        <authorList>
            <person name="Marchant D.B."/>
            <person name="Chen G."/>
            <person name="Jenkins J."/>
            <person name="Shu S."/>
            <person name="Leebens-Mack J."/>
            <person name="Grimwood J."/>
            <person name="Schmutz J."/>
            <person name="Soltis P."/>
            <person name="Soltis D."/>
            <person name="Chen Z.-H."/>
        </authorList>
    </citation>
    <scope>NUCLEOTIDE SEQUENCE</scope>
    <source>
        <strain evidence="2">Whitten #5841</strain>
        <tissue evidence="2">Leaf</tissue>
    </source>
</reference>
<dbReference type="PANTHER" id="PTHR33427">
    <property type="entry name" value="HNH ENDONUCLEASE"/>
    <property type="match status" value="1"/>
</dbReference>
<feature type="coiled-coil region" evidence="1">
    <location>
        <begin position="339"/>
        <end position="384"/>
    </location>
</feature>
<evidence type="ECO:0000256" key="1">
    <source>
        <dbReference type="SAM" id="Coils"/>
    </source>
</evidence>